<keyword evidence="4" id="KW-1185">Reference proteome</keyword>
<feature type="chain" id="PRO_5003177402" evidence="2">
    <location>
        <begin position="19"/>
        <end position="373"/>
    </location>
</feature>
<evidence type="ECO:0000313" key="4">
    <source>
        <dbReference type="Proteomes" id="UP000008281"/>
    </source>
</evidence>
<dbReference type="EMBL" id="DS268470">
    <property type="protein sequence ID" value="EFP08048.1"/>
    <property type="molecule type" value="Genomic_DNA"/>
</dbReference>
<dbReference type="HOGENOM" id="CLU_742353_0_0_1"/>
<evidence type="ECO:0000256" key="2">
    <source>
        <dbReference type="SAM" id="SignalP"/>
    </source>
</evidence>
<dbReference type="eggNOG" id="ENOG502SI78">
    <property type="taxonomic scope" value="Eukaryota"/>
</dbReference>
<keyword evidence="1" id="KW-0175">Coiled coil</keyword>
<name>E3MRR6_CAERE</name>
<feature type="coiled-coil region" evidence="1">
    <location>
        <begin position="227"/>
        <end position="318"/>
    </location>
</feature>
<reference evidence="3" key="1">
    <citation type="submission" date="2007-07" db="EMBL/GenBank/DDBJ databases">
        <title>PCAP assembly of the Caenorhabditis remanei genome.</title>
        <authorList>
            <consortium name="The Caenorhabditis remanei Sequencing Consortium"/>
            <person name="Wilson R.K."/>
        </authorList>
    </citation>
    <scope>NUCLEOTIDE SEQUENCE [LARGE SCALE GENOMIC DNA]</scope>
    <source>
        <strain evidence="3">PB4641</strain>
    </source>
</reference>
<dbReference type="InParanoid" id="E3MRR6"/>
<evidence type="ECO:0000313" key="3">
    <source>
        <dbReference type="EMBL" id="EFP08048.1"/>
    </source>
</evidence>
<sequence length="373" mass="44627">MLLVFAHYLCLLGGLVLNDNTYLHNTNRRIGPNDVNDESIDTFSEVGYLYDGLYEGLISEMVKEDRKREKGNRRCGSFRGIRKQVFFRCSTLLTVSVMRKSIMEMFRWLTTTKKNEKKTTLTRSTRARKKKRRLLSDLHSVQGLTYYSSSEITETMSKRSPRSVGREMLTTGIKKMTEIANKARVIEQAKNFPRRNRDAMVQRKDMRNEGETKKDIFLNVLKVQWDIDTISEKYRDLEKQYKNEIEKLQVLGRLEIYHMDEIEYHLSQSEVNWQMNLRNFQEESEERASDRNRAKREIEELRREVEEEDEQKKEEKLSKDQRLEVFGKVILGKLIKIEKKIKFLFQEKERRQRVRAEARSINNRPERLLFRLF</sequence>
<dbReference type="AlphaFoldDB" id="E3MRR6"/>
<evidence type="ECO:0000256" key="1">
    <source>
        <dbReference type="SAM" id="Coils"/>
    </source>
</evidence>
<dbReference type="Proteomes" id="UP000008281">
    <property type="component" value="Unassembled WGS sequence"/>
</dbReference>
<organism evidence="4">
    <name type="scientific">Caenorhabditis remanei</name>
    <name type="common">Caenorhabditis vulgaris</name>
    <dbReference type="NCBI Taxonomy" id="31234"/>
    <lineage>
        <taxon>Eukaryota</taxon>
        <taxon>Metazoa</taxon>
        <taxon>Ecdysozoa</taxon>
        <taxon>Nematoda</taxon>
        <taxon>Chromadorea</taxon>
        <taxon>Rhabditida</taxon>
        <taxon>Rhabditina</taxon>
        <taxon>Rhabditomorpha</taxon>
        <taxon>Rhabditoidea</taxon>
        <taxon>Rhabditidae</taxon>
        <taxon>Peloderinae</taxon>
        <taxon>Caenorhabditis</taxon>
    </lineage>
</organism>
<gene>
    <name evidence="3" type="ORF">CRE_14793</name>
</gene>
<dbReference type="STRING" id="31234.E3MRR6"/>
<keyword evidence="2" id="KW-0732">Signal</keyword>
<accession>E3MRR6</accession>
<feature type="signal peptide" evidence="2">
    <location>
        <begin position="1"/>
        <end position="18"/>
    </location>
</feature>
<protein>
    <submittedName>
        <fullName evidence="3">Uncharacterized protein</fullName>
    </submittedName>
</protein>
<proteinExistence type="predicted"/>